<proteinExistence type="predicted"/>
<accession>A0A131ZB68</accession>
<sequence length="95" mass="10668">NLLNSRFLDLRLHFKDEHVCLVYEPRANKPPLKYSSVHSKLVKRNIVLSFLTNALCKSCVHLVDESLQKQVARLEAAGYPRHVEGLKAGLAGDST</sequence>
<evidence type="ECO:0008006" key="2">
    <source>
        <dbReference type="Google" id="ProtNLM"/>
    </source>
</evidence>
<reference evidence="1" key="1">
    <citation type="journal article" date="2016" name="Ticks Tick Borne Dis.">
        <title>De novo assembly and annotation of the salivary gland transcriptome of Rhipicephalus appendiculatus male and female ticks during blood feeding.</title>
        <authorList>
            <person name="de Castro M.H."/>
            <person name="de Klerk D."/>
            <person name="Pienaar R."/>
            <person name="Latif A.A."/>
            <person name="Rees D.J."/>
            <person name="Mans B.J."/>
        </authorList>
    </citation>
    <scope>NUCLEOTIDE SEQUENCE</scope>
    <source>
        <tissue evidence="1">Salivary glands</tissue>
    </source>
</reference>
<protein>
    <recommendedName>
        <fullName evidence="2">Tick transposon</fullName>
    </recommendedName>
</protein>
<dbReference type="EMBL" id="GEDV01000831">
    <property type="protein sequence ID" value="JAP87726.1"/>
    <property type="molecule type" value="Transcribed_RNA"/>
</dbReference>
<dbReference type="AlphaFoldDB" id="A0A131ZB68"/>
<feature type="non-terminal residue" evidence="1">
    <location>
        <position position="1"/>
    </location>
</feature>
<evidence type="ECO:0000313" key="1">
    <source>
        <dbReference type="EMBL" id="JAP87726.1"/>
    </source>
</evidence>
<organism evidence="1">
    <name type="scientific">Rhipicephalus appendiculatus</name>
    <name type="common">Brown ear tick</name>
    <dbReference type="NCBI Taxonomy" id="34631"/>
    <lineage>
        <taxon>Eukaryota</taxon>
        <taxon>Metazoa</taxon>
        <taxon>Ecdysozoa</taxon>
        <taxon>Arthropoda</taxon>
        <taxon>Chelicerata</taxon>
        <taxon>Arachnida</taxon>
        <taxon>Acari</taxon>
        <taxon>Parasitiformes</taxon>
        <taxon>Ixodida</taxon>
        <taxon>Ixodoidea</taxon>
        <taxon>Ixodidae</taxon>
        <taxon>Rhipicephalinae</taxon>
        <taxon>Rhipicephalus</taxon>
        <taxon>Rhipicephalus</taxon>
    </lineage>
</organism>
<name>A0A131ZB68_RHIAP</name>